<name>A0ABW3SUK0_9BACT</name>
<feature type="transmembrane region" description="Helical" evidence="1">
    <location>
        <begin position="67"/>
        <end position="87"/>
    </location>
</feature>
<evidence type="ECO:0000313" key="3">
    <source>
        <dbReference type="Proteomes" id="UP001597094"/>
    </source>
</evidence>
<dbReference type="EMBL" id="JBHTLD010000161">
    <property type="protein sequence ID" value="MFD1187646.1"/>
    <property type="molecule type" value="Genomic_DNA"/>
</dbReference>
<sequence>MTARAVSMAVAGVSLLFLPQEIQAYFHTAPTATLTLVLQLMGALYFAAAATNWMAKGSLIGGIYNRPIVVGNLAHFFSGAAILVKVASSTTSVAILCLSILYLIFALCFAHLLFRHPLPQQKQTVTL</sequence>
<gene>
    <name evidence="2" type="ORF">ACFQ2O_15630</name>
</gene>
<organism evidence="2 3">
    <name type="scientific">Pontibacter rugosus</name>
    <dbReference type="NCBI Taxonomy" id="1745966"/>
    <lineage>
        <taxon>Bacteria</taxon>
        <taxon>Pseudomonadati</taxon>
        <taxon>Bacteroidota</taxon>
        <taxon>Cytophagia</taxon>
        <taxon>Cytophagales</taxon>
        <taxon>Hymenobacteraceae</taxon>
        <taxon>Pontibacter</taxon>
    </lineage>
</organism>
<dbReference type="RefSeq" id="WP_377529623.1">
    <property type="nucleotide sequence ID" value="NZ_JBHTLD010000161.1"/>
</dbReference>
<keyword evidence="1" id="KW-1133">Transmembrane helix</keyword>
<comment type="caution">
    <text evidence="2">The sequence shown here is derived from an EMBL/GenBank/DDBJ whole genome shotgun (WGS) entry which is preliminary data.</text>
</comment>
<evidence type="ECO:0000256" key="1">
    <source>
        <dbReference type="SAM" id="Phobius"/>
    </source>
</evidence>
<reference evidence="3" key="1">
    <citation type="journal article" date="2019" name="Int. J. Syst. Evol. Microbiol.">
        <title>The Global Catalogue of Microorganisms (GCM) 10K type strain sequencing project: providing services to taxonomists for standard genome sequencing and annotation.</title>
        <authorList>
            <consortium name="The Broad Institute Genomics Platform"/>
            <consortium name="The Broad Institute Genome Sequencing Center for Infectious Disease"/>
            <person name="Wu L."/>
            <person name="Ma J."/>
        </authorList>
    </citation>
    <scope>NUCLEOTIDE SEQUENCE [LARGE SCALE GENOMIC DNA]</scope>
    <source>
        <strain evidence="3">JCM 31319</strain>
    </source>
</reference>
<feature type="transmembrane region" description="Helical" evidence="1">
    <location>
        <begin position="93"/>
        <end position="114"/>
    </location>
</feature>
<dbReference type="Proteomes" id="UP001597094">
    <property type="component" value="Unassembled WGS sequence"/>
</dbReference>
<evidence type="ECO:0000313" key="2">
    <source>
        <dbReference type="EMBL" id="MFD1187646.1"/>
    </source>
</evidence>
<feature type="transmembrane region" description="Helical" evidence="1">
    <location>
        <begin position="34"/>
        <end position="55"/>
    </location>
</feature>
<keyword evidence="1" id="KW-0472">Membrane</keyword>
<accession>A0ABW3SUK0</accession>
<keyword evidence="3" id="KW-1185">Reference proteome</keyword>
<protein>
    <submittedName>
        <fullName evidence="2">Uncharacterized protein</fullName>
    </submittedName>
</protein>
<proteinExistence type="predicted"/>
<keyword evidence="1" id="KW-0812">Transmembrane</keyword>